<comment type="caution">
    <text evidence="2">The sequence shown here is derived from an EMBL/GenBank/DDBJ whole genome shotgun (WGS) entry which is preliminary data.</text>
</comment>
<evidence type="ECO:0000313" key="2">
    <source>
        <dbReference type="EMBL" id="PJC24762.1"/>
    </source>
</evidence>
<dbReference type="Proteomes" id="UP000230251">
    <property type="component" value="Unassembled WGS sequence"/>
</dbReference>
<feature type="domain" description="Methyltransferase" evidence="1">
    <location>
        <begin position="22"/>
        <end position="136"/>
    </location>
</feature>
<evidence type="ECO:0000259" key="1">
    <source>
        <dbReference type="Pfam" id="PF13847"/>
    </source>
</evidence>
<proteinExistence type="predicted"/>
<evidence type="ECO:0000313" key="3">
    <source>
        <dbReference type="Proteomes" id="UP000230251"/>
    </source>
</evidence>
<dbReference type="Pfam" id="PF13847">
    <property type="entry name" value="Methyltransf_31"/>
    <property type="match status" value="1"/>
</dbReference>
<dbReference type="InterPro" id="IPR025714">
    <property type="entry name" value="Methyltranfer_dom"/>
</dbReference>
<dbReference type="Gene3D" id="3.40.50.150">
    <property type="entry name" value="Vaccinia Virus protein VP39"/>
    <property type="match status" value="1"/>
</dbReference>
<organism evidence="2 3">
    <name type="scientific">Candidatus Uhrbacteria bacterium CG_4_9_14_0_2_um_filter_41_50</name>
    <dbReference type="NCBI Taxonomy" id="1975031"/>
    <lineage>
        <taxon>Bacteria</taxon>
        <taxon>Candidatus Uhriibacteriota</taxon>
    </lineage>
</organism>
<sequence length="183" mass="20160">MGAGSALLNATKILKDAGLTGGSKIADFGAGRAGHMVFPAARLVGEKGMVYAVDVVKDVIRMIDTKRQMFSILNLQTVWGDFEMKGGVKIPPQSLDYVLIVNNLWCVKNMDAVISESKRLLKKDGKVVLVDWRRRIEHPVAPPVQNRLDAMQAEAVFLKNGFKKERDLPVGETHWGMILSSAQ</sequence>
<dbReference type="InterPro" id="IPR029063">
    <property type="entry name" value="SAM-dependent_MTases_sf"/>
</dbReference>
<dbReference type="CDD" id="cd02440">
    <property type="entry name" value="AdoMet_MTases"/>
    <property type="match status" value="1"/>
</dbReference>
<accession>A0A2M8EPV5</accession>
<dbReference type="AlphaFoldDB" id="A0A2M8EPV5"/>
<reference evidence="3" key="1">
    <citation type="submission" date="2017-09" db="EMBL/GenBank/DDBJ databases">
        <title>Depth-based differentiation of microbial function through sediment-hosted aquifers and enrichment of novel symbionts in the deep terrestrial subsurface.</title>
        <authorList>
            <person name="Probst A.J."/>
            <person name="Ladd B."/>
            <person name="Jarett J.K."/>
            <person name="Geller-Mcgrath D.E."/>
            <person name="Sieber C.M.K."/>
            <person name="Emerson J.B."/>
            <person name="Anantharaman K."/>
            <person name="Thomas B.C."/>
            <person name="Malmstrom R."/>
            <person name="Stieglmeier M."/>
            <person name="Klingl A."/>
            <person name="Woyke T."/>
            <person name="Ryan C.M."/>
            <person name="Banfield J.F."/>
        </authorList>
    </citation>
    <scope>NUCLEOTIDE SEQUENCE [LARGE SCALE GENOMIC DNA]</scope>
</reference>
<dbReference type="EMBL" id="PFSI01000019">
    <property type="protein sequence ID" value="PJC24762.1"/>
    <property type="molecule type" value="Genomic_DNA"/>
</dbReference>
<name>A0A2M8EPV5_9BACT</name>
<dbReference type="SUPFAM" id="SSF53335">
    <property type="entry name" value="S-adenosyl-L-methionine-dependent methyltransferases"/>
    <property type="match status" value="1"/>
</dbReference>
<protein>
    <recommendedName>
        <fullName evidence="1">Methyltransferase domain-containing protein</fullName>
    </recommendedName>
</protein>
<gene>
    <name evidence="2" type="ORF">CO057_01160</name>
</gene>